<dbReference type="HOGENOM" id="CLU_139227_0_0_7"/>
<evidence type="ECO:0000313" key="2">
    <source>
        <dbReference type="EMBL" id="AFI05716.1"/>
    </source>
</evidence>
<dbReference type="OrthoDB" id="5324611at2"/>
<name>I0ERZ7_HELCM</name>
<organism evidence="2 3">
    <name type="scientific">Helicobacter cetorum (strain ATCC BAA-540 / CCUG 52418 / MIT 99-5656)</name>
    <dbReference type="NCBI Taxonomy" id="1163745"/>
    <lineage>
        <taxon>Bacteria</taxon>
        <taxon>Pseudomonadati</taxon>
        <taxon>Campylobacterota</taxon>
        <taxon>Epsilonproteobacteria</taxon>
        <taxon>Campylobacterales</taxon>
        <taxon>Helicobacteraceae</taxon>
        <taxon>Helicobacter</taxon>
    </lineage>
</organism>
<keyword evidence="3" id="KW-1185">Reference proteome</keyword>
<proteinExistence type="predicted"/>
<keyword evidence="1" id="KW-0175">Coiled coil</keyword>
<dbReference type="Proteomes" id="UP000005013">
    <property type="component" value="Chromosome"/>
</dbReference>
<dbReference type="EMBL" id="CP003481">
    <property type="protein sequence ID" value="AFI05716.1"/>
    <property type="molecule type" value="Genomic_DNA"/>
</dbReference>
<dbReference type="AlphaFoldDB" id="I0ERZ7"/>
<accession>I0ERZ7</accession>
<dbReference type="PATRIC" id="fig|1163745.3.peg.746"/>
<sequence length="146" mass="17189">MRLLIKWRTRSLSHKNMALVQILSILTLASKANEDLEEQLKKVKDYIHRTLNAKIASDIYNRVLVLVSEYCANEELFDKESVKISELLIQDIQLYTLVDEMLKENKYQVQHTILKGVIKRKYDETYSLNSEDKILLEYQERLLGLS</sequence>
<feature type="coiled-coil region" evidence="1">
    <location>
        <begin position="26"/>
        <end position="53"/>
    </location>
</feature>
<reference evidence="2 3" key="1">
    <citation type="journal article" date="2013" name="PLoS ONE">
        <title>Sequence Divergence and Conservation in Genomes ofHelicobacter cetorum Strains from a Dolphin and a Whale.</title>
        <authorList>
            <person name="Kersulyte D."/>
            <person name="Rossi M."/>
            <person name="Berg D.E."/>
        </authorList>
    </citation>
    <scope>NUCLEOTIDE SEQUENCE [LARGE SCALE GENOMIC DNA]</scope>
    <source>
        <strain evidence="2 3">MIT 99-5656</strain>
    </source>
</reference>
<protein>
    <submittedName>
        <fullName evidence="2">Uncharacterized protein</fullName>
    </submittedName>
</protein>
<dbReference type="RefSeq" id="WP_014659225.1">
    <property type="nucleotide sequence ID" value="NC_017735.1"/>
</dbReference>
<dbReference type="KEGG" id="hcm:HCD_03500"/>
<gene>
    <name evidence="2" type="ordered locus">HCD_03500</name>
</gene>
<evidence type="ECO:0000313" key="3">
    <source>
        <dbReference type="Proteomes" id="UP000005013"/>
    </source>
</evidence>
<evidence type="ECO:0000256" key="1">
    <source>
        <dbReference type="SAM" id="Coils"/>
    </source>
</evidence>